<keyword evidence="3" id="KW-1185">Reference proteome</keyword>
<dbReference type="RefSeq" id="XP_070889563.1">
    <property type="nucleotide sequence ID" value="XM_071032243.1"/>
</dbReference>
<feature type="compositionally biased region" description="Basic and acidic residues" evidence="1">
    <location>
        <begin position="1"/>
        <end position="12"/>
    </location>
</feature>
<dbReference type="GeneID" id="98147315"/>
<accession>A0ABR4M2G9</accession>
<organism evidence="2 3">
    <name type="scientific">Aspergillus lucknowensis</name>
    <dbReference type="NCBI Taxonomy" id="176173"/>
    <lineage>
        <taxon>Eukaryota</taxon>
        <taxon>Fungi</taxon>
        <taxon>Dikarya</taxon>
        <taxon>Ascomycota</taxon>
        <taxon>Pezizomycotina</taxon>
        <taxon>Eurotiomycetes</taxon>
        <taxon>Eurotiomycetidae</taxon>
        <taxon>Eurotiales</taxon>
        <taxon>Aspergillaceae</taxon>
        <taxon>Aspergillus</taxon>
        <taxon>Aspergillus subgen. Nidulantes</taxon>
    </lineage>
</organism>
<gene>
    <name evidence="2" type="ORF">BJX67DRAFT_377938</name>
</gene>
<dbReference type="EMBL" id="JBFXLQ010000005">
    <property type="protein sequence ID" value="KAL2870584.1"/>
    <property type="molecule type" value="Genomic_DNA"/>
</dbReference>
<evidence type="ECO:0000256" key="1">
    <source>
        <dbReference type="SAM" id="MobiDB-lite"/>
    </source>
</evidence>
<reference evidence="2 3" key="1">
    <citation type="submission" date="2024-07" db="EMBL/GenBank/DDBJ databases">
        <title>Section-level genome sequencing and comparative genomics of Aspergillus sections Usti and Cavernicolus.</title>
        <authorList>
            <consortium name="Lawrence Berkeley National Laboratory"/>
            <person name="Nybo J.L."/>
            <person name="Vesth T.C."/>
            <person name="Theobald S."/>
            <person name="Frisvad J.C."/>
            <person name="Larsen T.O."/>
            <person name="Kjaerboelling I."/>
            <person name="Rothschild-Mancinelli K."/>
            <person name="Lyhne E.K."/>
            <person name="Kogle M.E."/>
            <person name="Barry K."/>
            <person name="Clum A."/>
            <person name="Na H."/>
            <person name="Ledsgaard L."/>
            <person name="Lin J."/>
            <person name="Lipzen A."/>
            <person name="Kuo A."/>
            <person name="Riley R."/>
            <person name="Mondo S."/>
            <person name="Labutti K."/>
            <person name="Haridas S."/>
            <person name="Pangalinan J."/>
            <person name="Salamov A.A."/>
            <person name="Simmons B.A."/>
            <person name="Magnuson J.K."/>
            <person name="Chen J."/>
            <person name="Drula E."/>
            <person name="Henrissat B."/>
            <person name="Wiebenga A."/>
            <person name="Lubbers R.J."/>
            <person name="Gomes A.C."/>
            <person name="Macurrencykelacurrency M.R."/>
            <person name="Stajich J."/>
            <person name="Grigoriev I.V."/>
            <person name="Mortensen U.H."/>
            <person name="De Vries R.P."/>
            <person name="Baker S.E."/>
            <person name="Andersen M.R."/>
        </authorList>
    </citation>
    <scope>NUCLEOTIDE SEQUENCE [LARGE SCALE GENOMIC DNA]</scope>
    <source>
        <strain evidence="2 3">CBS 449.75</strain>
    </source>
</reference>
<evidence type="ECO:0008006" key="4">
    <source>
        <dbReference type="Google" id="ProtNLM"/>
    </source>
</evidence>
<dbReference type="Proteomes" id="UP001610432">
    <property type="component" value="Unassembled WGS sequence"/>
</dbReference>
<sequence>MGAMDGEKRDSDPGYASQDQASEKIDDNCDAVNSASKDSGYNIVFTASNFGPLHEEVKSAFYHDETVSIEYILLTFFWNQCRPDVFVQRLGYAIVRRDAAMLRACAKWMVERAIGLCPELTGKCDLVRLMTFAMEREYDAILAVLYRHVPHDTSRYYPLLPGVRVSRRPRGLSGS</sequence>
<evidence type="ECO:0000313" key="3">
    <source>
        <dbReference type="Proteomes" id="UP001610432"/>
    </source>
</evidence>
<proteinExistence type="predicted"/>
<feature type="region of interest" description="Disordered" evidence="1">
    <location>
        <begin position="1"/>
        <end position="24"/>
    </location>
</feature>
<protein>
    <recommendedName>
        <fullName evidence="4">BTB domain-containing protein</fullName>
    </recommendedName>
</protein>
<evidence type="ECO:0000313" key="2">
    <source>
        <dbReference type="EMBL" id="KAL2870584.1"/>
    </source>
</evidence>
<name>A0ABR4M2G9_9EURO</name>
<comment type="caution">
    <text evidence="2">The sequence shown here is derived from an EMBL/GenBank/DDBJ whole genome shotgun (WGS) entry which is preliminary data.</text>
</comment>